<dbReference type="GO" id="GO:0003677">
    <property type="term" value="F:DNA binding"/>
    <property type="evidence" value="ECO:0007669"/>
    <property type="project" value="InterPro"/>
</dbReference>
<dbReference type="Pfam" id="PF04542">
    <property type="entry name" value="Sigma70_r2"/>
    <property type="match status" value="1"/>
</dbReference>
<evidence type="ECO:0000256" key="2">
    <source>
        <dbReference type="ARBA" id="ARBA00023015"/>
    </source>
</evidence>
<dbReference type="AlphaFoldDB" id="A0A3D8HG89"/>
<dbReference type="Gene3D" id="1.10.1740.10">
    <property type="match status" value="1"/>
</dbReference>
<dbReference type="PANTHER" id="PTHR43133:SF46">
    <property type="entry name" value="RNA POLYMERASE SIGMA-70 FACTOR ECF SUBFAMILY"/>
    <property type="match status" value="1"/>
</dbReference>
<dbReference type="Proteomes" id="UP000629596">
    <property type="component" value="Unassembled WGS sequence"/>
</dbReference>
<proteinExistence type="inferred from homology"/>
<dbReference type="Proteomes" id="UP000256321">
    <property type="component" value="Unassembled WGS sequence"/>
</dbReference>
<sequence>MWEDESKIKWDQFLAGDNNAYSWIYKAHIQMLFRYGRRFTSDTELIKDCIQDVFTGLYKNRKQLITPRNIKVYLLISIKNSLVNALYREDRYTPYDSEAVPFALGLSVEEQYLDNEQYANQQKKIQEILNILTPRQKEIIYYRYIQELSFDEICTMMDMNYQSAQNLIQRSLKKIREEYGSPEIFLLILTYLAH</sequence>
<dbReference type="NCBIfam" id="TIGR02937">
    <property type="entry name" value="sigma70-ECF"/>
    <property type="match status" value="1"/>
</dbReference>
<dbReference type="PANTHER" id="PTHR43133">
    <property type="entry name" value="RNA POLYMERASE ECF-TYPE SIGMA FACTO"/>
    <property type="match status" value="1"/>
</dbReference>
<dbReference type="InterPro" id="IPR013325">
    <property type="entry name" value="RNA_pol_sigma_r2"/>
</dbReference>
<dbReference type="RefSeq" id="WP_115499253.1">
    <property type="nucleotide sequence ID" value="NZ_JACRTI010000015.1"/>
</dbReference>
<dbReference type="GO" id="GO:0016987">
    <property type="term" value="F:sigma factor activity"/>
    <property type="evidence" value="ECO:0007669"/>
    <property type="project" value="UniProtKB-KW"/>
</dbReference>
<feature type="domain" description="RNA polymerase sigma factor 70 region 4 type 2" evidence="6">
    <location>
        <begin position="124"/>
        <end position="175"/>
    </location>
</feature>
<dbReference type="InterPro" id="IPR014284">
    <property type="entry name" value="RNA_pol_sigma-70_dom"/>
</dbReference>
<dbReference type="Pfam" id="PF08281">
    <property type="entry name" value="Sigma70_r4_2"/>
    <property type="match status" value="1"/>
</dbReference>
<dbReference type="InterPro" id="IPR039425">
    <property type="entry name" value="RNA_pol_sigma-70-like"/>
</dbReference>
<reference evidence="8 9" key="1">
    <citation type="submission" date="2018-07" db="EMBL/GenBank/DDBJ databases">
        <title>Parabacteroides acidifaciens nov. sp., isolated from human feces.</title>
        <authorList>
            <person name="Wang Y.J."/>
        </authorList>
    </citation>
    <scope>NUCLEOTIDE SEQUENCE [LARGE SCALE GENOMIC DNA]</scope>
    <source>
        <strain evidence="8 9">426-9</strain>
    </source>
</reference>
<reference evidence="7 10" key="2">
    <citation type="submission" date="2020-08" db="EMBL/GenBank/DDBJ databases">
        <title>Genome public.</title>
        <authorList>
            <person name="Liu C."/>
            <person name="Sun Q."/>
        </authorList>
    </citation>
    <scope>NUCLEOTIDE SEQUENCE [LARGE SCALE GENOMIC DNA]</scope>
    <source>
        <strain evidence="7 10">426_9</strain>
    </source>
</reference>
<dbReference type="InterPro" id="IPR036388">
    <property type="entry name" value="WH-like_DNA-bd_sf"/>
</dbReference>
<evidence type="ECO:0000313" key="9">
    <source>
        <dbReference type="Proteomes" id="UP000256321"/>
    </source>
</evidence>
<evidence type="ECO:0000313" key="8">
    <source>
        <dbReference type="EMBL" id="RDU49587.1"/>
    </source>
</evidence>
<evidence type="ECO:0000256" key="4">
    <source>
        <dbReference type="ARBA" id="ARBA00023163"/>
    </source>
</evidence>
<dbReference type="SUPFAM" id="SSF88946">
    <property type="entry name" value="Sigma2 domain of RNA polymerase sigma factors"/>
    <property type="match status" value="1"/>
</dbReference>
<dbReference type="EMBL" id="QREV01000015">
    <property type="protein sequence ID" value="RDU49587.1"/>
    <property type="molecule type" value="Genomic_DNA"/>
</dbReference>
<name>A0A3D8HG89_9BACT</name>
<keyword evidence="4" id="KW-0804">Transcription</keyword>
<accession>A0A3D8HG89</accession>
<dbReference type="InterPro" id="IPR013249">
    <property type="entry name" value="RNA_pol_sigma70_r4_t2"/>
</dbReference>
<keyword evidence="2" id="KW-0805">Transcription regulation</keyword>
<comment type="caution">
    <text evidence="8">The sequence shown here is derived from an EMBL/GenBank/DDBJ whole genome shotgun (WGS) entry which is preliminary data.</text>
</comment>
<organism evidence="8 9">
    <name type="scientific">Parabacteroides acidifaciens</name>
    <dbReference type="NCBI Taxonomy" id="2290935"/>
    <lineage>
        <taxon>Bacteria</taxon>
        <taxon>Pseudomonadati</taxon>
        <taxon>Bacteroidota</taxon>
        <taxon>Bacteroidia</taxon>
        <taxon>Bacteroidales</taxon>
        <taxon>Tannerellaceae</taxon>
        <taxon>Parabacteroides</taxon>
    </lineage>
</organism>
<keyword evidence="3" id="KW-0731">Sigma factor</keyword>
<dbReference type="InterPro" id="IPR013324">
    <property type="entry name" value="RNA_pol_sigma_r3/r4-like"/>
</dbReference>
<comment type="similarity">
    <text evidence="1">Belongs to the sigma-70 factor family. ECF subfamily.</text>
</comment>
<evidence type="ECO:0000313" key="7">
    <source>
        <dbReference type="EMBL" id="MBC8601754.1"/>
    </source>
</evidence>
<evidence type="ECO:0000313" key="10">
    <source>
        <dbReference type="Proteomes" id="UP000629596"/>
    </source>
</evidence>
<dbReference type="EMBL" id="JACRTI010000015">
    <property type="protein sequence ID" value="MBC8601754.1"/>
    <property type="molecule type" value="Genomic_DNA"/>
</dbReference>
<dbReference type="InterPro" id="IPR007627">
    <property type="entry name" value="RNA_pol_sigma70_r2"/>
</dbReference>
<dbReference type="CDD" id="cd06171">
    <property type="entry name" value="Sigma70_r4"/>
    <property type="match status" value="1"/>
</dbReference>
<evidence type="ECO:0000256" key="1">
    <source>
        <dbReference type="ARBA" id="ARBA00010641"/>
    </source>
</evidence>
<feature type="domain" description="RNA polymerase sigma-70 region 2" evidence="5">
    <location>
        <begin position="24"/>
        <end position="91"/>
    </location>
</feature>
<dbReference type="GO" id="GO:0006352">
    <property type="term" value="P:DNA-templated transcription initiation"/>
    <property type="evidence" value="ECO:0007669"/>
    <property type="project" value="InterPro"/>
</dbReference>
<protein>
    <submittedName>
        <fullName evidence="8">Sigma-70 family RNA polymerase sigma factor</fullName>
    </submittedName>
</protein>
<keyword evidence="10" id="KW-1185">Reference proteome</keyword>
<evidence type="ECO:0000259" key="6">
    <source>
        <dbReference type="Pfam" id="PF08281"/>
    </source>
</evidence>
<dbReference type="Gene3D" id="1.10.10.10">
    <property type="entry name" value="Winged helix-like DNA-binding domain superfamily/Winged helix DNA-binding domain"/>
    <property type="match status" value="1"/>
</dbReference>
<dbReference type="SUPFAM" id="SSF88659">
    <property type="entry name" value="Sigma3 and sigma4 domains of RNA polymerase sigma factors"/>
    <property type="match status" value="1"/>
</dbReference>
<evidence type="ECO:0000259" key="5">
    <source>
        <dbReference type="Pfam" id="PF04542"/>
    </source>
</evidence>
<evidence type="ECO:0000256" key="3">
    <source>
        <dbReference type="ARBA" id="ARBA00023082"/>
    </source>
</evidence>
<gene>
    <name evidence="8" type="ORF">DWU89_08670</name>
    <name evidence="7" type="ORF">H8784_08470</name>
</gene>